<dbReference type="RefSeq" id="WP_358353089.1">
    <property type="nucleotide sequence ID" value="NZ_JBEZFP010000026.1"/>
</dbReference>
<dbReference type="InterPro" id="IPR037401">
    <property type="entry name" value="SnoaL-like"/>
</dbReference>
<organism evidence="2 3">
    <name type="scientific">Streptodolium elevatio</name>
    <dbReference type="NCBI Taxonomy" id="3157996"/>
    <lineage>
        <taxon>Bacteria</taxon>
        <taxon>Bacillati</taxon>
        <taxon>Actinomycetota</taxon>
        <taxon>Actinomycetes</taxon>
        <taxon>Kitasatosporales</taxon>
        <taxon>Streptomycetaceae</taxon>
        <taxon>Streptodolium</taxon>
    </lineage>
</organism>
<dbReference type="EMBL" id="JBEZFP010000026">
    <property type="protein sequence ID" value="MEU8134442.1"/>
    <property type="molecule type" value="Genomic_DNA"/>
</dbReference>
<dbReference type="Proteomes" id="UP001551482">
    <property type="component" value="Unassembled WGS sequence"/>
</dbReference>
<name>A0ABV3DG97_9ACTN</name>
<evidence type="ECO:0000259" key="1">
    <source>
        <dbReference type="Pfam" id="PF13577"/>
    </source>
</evidence>
<dbReference type="CDD" id="cd00531">
    <property type="entry name" value="NTF2_like"/>
    <property type="match status" value="1"/>
</dbReference>
<protein>
    <submittedName>
        <fullName evidence="2">Nuclear transport factor 2 family protein</fullName>
    </submittedName>
</protein>
<feature type="domain" description="SnoaL-like" evidence="1">
    <location>
        <begin position="19"/>
        <end position="137"/>
    </location>
</feature>
<dbReference type="InterPro" id="IPR032710">
    <property type="entry name" value="NTF2-like_dom_sf"/>
</dbReference>
<reference evidence="2 3" key="1">
    <citation type="submission" date="2024-06" db="EMBL/GenBank/DDBJ databases">
        <title>The Natural Products Discovery Center: Release of the First 8490 Sequenced Strains for Exploring Actinobacteria Biosynthetic Diversity.</title>
        <authorList>
            <person name="Kalkreuter E."/>
            <person name="Kautsar S.A."/>
            <person name="Yang D."/>
            <person name="Bader C.D."/>
            <person name="Teijaro C.N."/>
            <person name="Fluegel L."/>
            <person name="Davis C.M."/>
            <person name="Simpson J.R."/>
            <person name="Lauterbach L."/>
            <person name="Steele A.D."/>
            <person name="Gui C."/>
            <person name="Meng S."/>
            <person name="Li G."/>
            <person name="Viehrig K."/>
            <person name="Ye F."/>
            <person name="Su P."/>
            <person name="Kiefer A.F."/>
            <person name="Nichols A."/>
            <person name="Cepeda A.J."/>
            <person name="Yan W."/>
            <person name="Fan B."/>
            <person name="Jiang Y."/>
            <person name="Adhikari A."/>
            <person name="Zheng C.-J."/>
            <person name="Schuster L."/>
            <person name="Cowan T.M."/>
            <person name="Smanski M.J."/>
            <person name="Chevrette M.G."/>
            <person name="De Carvalho L.P.S."/>
            <person name="Shen B."/>
        </authorList>
    </citation>
    <scope>NUCLEOTIDE SEQUENCE [LARGE SCALE GENOMIC DNA]</scope>
    <source>
        <strain evidence="2 3">NPDC048946</strain>
    </source>
</reference>
<dbReference type="Gene3D" id="3.10.450.50">
    <property type="match status" value="1"/>
</dbReference>
<sequence length="147" mass="16129">MPSTDVAPASSVSPALLASDRLDITDLFARLANLLDERAHDDARDVFAADAVVHGRAGELHGIEEIVAFLRQSPIEGVETQHVHGDVLVHLDGDRATATANQLVYFWREGEPPHQQSGLRTHCTAVRTDAGWRFDGMRITVAWIRQG</sequence>
<dbReference type="Pfam" id="PF13577">
    <property type="entry name" value="SnoaL_4"/>
    <property type="match status" value="1"/>
</dbReference>
<dbReference type="SUPFAM" id="SSF54427">
    <property type="entry name" value="NTF2-like"/>
    <property type="match status" value="1"/>
</dbReference>
<proteinExistence type="predicted"/>
<gene>
    <name evidence="2" type="ORF">AB0C36_13120</name>
</gene>
<accession>A0ABV3DG97</accession>
<keyword evidence="3" id="KW-1185">Reference proteome</keyword>
<comment type="caution">
    <text evidence="2">The sequence shown here is derived from an EMBL/GenBank/DDBJ whole genome shotgun (WGS) entry which is preliminary data.</text>
</comment>
<evidence type="ECO:0000313" key="2">
    <source>
        <dbReference type="EMBL" id="MEU8134442.1"/>
    </source>
</evidence>
<evidence type="ECO:0000313" key="3">
    <source>
        <dbReference type="Proteomes" id="UP001551482"/>
    </source>
</evidence>